<feature type="domain" description="DUF8211" evidence="1">
    <location>
        <begin position="10"/>
        <end position="105"/>
    </location>
</feature>
<dbReference type="EMBL" id="LLXL01001217">
    <property type="protein sequence ID" value="PKK65674.1"/>
    <property type="molecule type" value="Genomic_DNA"/>
</dbReference>
<dbReference type="VEuPathDB" id="FungiDB:RhiirFUN_000849"/>
<gene>
    <name evidence="2" type="ORF">RhiirC2_785800</name>
</gene>
<evidence type="ECO:0000313" key="2">
    <source>
        <dbReference type="EMBL" id="PKK65674.1"/>
    </source>
</evidence>
<organism evidence="2 3">
    <name type="scientific">Rhizophagus irregularis</name>
    <dbReference type="NCBI Taxonomy" id="588596"/>
    <lineage>
        <taxon>Eukaryota</taxon>
        <taxon>Fungi</taxon>
        <taxon>Fungi incertae sedis</taxon>
        <taxon>Mucoromycota</taxon>
        <taxon>Glomeromycotina</taxon>
        <taxon>Glomeromycetes</taxon>
        <taxon>Glomerales</taxon>
        <taxon>Glomeraceae</taxon>
        <taxon>Rhizophagus</taxon>
    </lineage>
</organism>
<dbReference type="Proteomes" id="UP000233469">
    <property type="component" value="Unassembled WGS sequence"/>
</dbReference>
<dbReference type="AlphaFoldDB" id="A0A2N1MVJ0"/>
<evidence type="ECO:0000259" key="1">
    <source>
        <dbReference type="Pfam" id="PF26638"/>
    </source>
</evidence>
<dbReference type="Pfam" id="PF26638">
    <property type="entry name" value="DUF8211"/>
    <property type="match status" value="1"/>
</dbReference>
<reference evidence="2 3" key="1">
    <citation type="submission" date="2016-04" db="EMBL/GenBank/DDBJ databases">
        <title>Genome analyses suggest a sexual origin of heterokaryosis in a supposedly ancient asexual fungus.</title>
        <authorList>
            <person name="Ropars J."/>
            <person name="Sedzielewska K."/>
            <person name="Noel J."/>
            <person name="Charron P."/>
            <person name="Farinelli L."/>
            <person name="Marton T."/>
            <person name="Kruger M."/>
            <person name="Pelin A."/>
            <person name="Brachmann A."/>
            <person name="Corradi N."/>
        </authorList>
    </citation>
    <scope>NUCLEOTIDE SEQUENCE [LARGE SCALE GENOMIC DNA]</scope>
    <source>
        <strain evidence="2 3">C2</strain>
    </source>
</reference>
<proteinExistence type="predicted"/>
<accession>A0A2N1MVJ0</accession>
<dbReference type="VEuPathDB" id="FungiDB:RhiirA1_427868"/>
<reference evidence="2 3" key="2">
    <citation type="submission" date="2017-10" db="EMBL/GenBank/DDBJ databases">
        <title>Extensive intraspecific genome diversity in a model arbuscular mycorrhizal fungus.</title>
        <authorList>
            <person name="Chen E.C.H."/>
            <person name="Morin E."/>
            <person name="Baudet D."/>
            <person name="Noel J."/>
            <person name="Ndikumana S."/>
            <person name="Charron P."/>
            <person name="St-Onge C."/>
            <person name="Giorgi J."/>
            <person name="Grigoriev I.V."/>
            <person name="Roux C."/>
            <person name="Martin F.M."/>
            <person name="Corradi N."/>
        </authorList>
    </citation>
    <scope>NUCLEOTIDE SEQUENCE [LARGE SCALE GENOMIC DNA]</scope>
    <source>
        <strain evidence="2 3">C2</strain>
    </source>
</reference>
<comment type="caution">
    <text evidence="2">The sequence shown here is derived from an EMBL/GenBank/DDBJ whole genome shotgun (WGS) entry which is preliminary data.</text>
</comment>
<dbReference type="VEuPathDB" id="FungiDB:FUN_003176"/>
<name>A0A2N1MVJ0_9GLOM</name>
<dbReference type="InterPro" id="IPR058524">
    <property type="entry name" value="DUF8211"/>
</dbReference>
<evidence type="ECO:0000313" key="3">
    <source>
        <dbReference type="Proteomes" id="UP000233469"/>
    </source>
</evidence>
<sequence length="375" mass="43686">MRITLTWLLQKDNFIYGKKYGNLQFTPSSSPKVKKRQEARFNALVRHTFHNAKLDDNALTEDKLRAARHHKLLFQKNQQFTAPIKHFRYKKKFVKPSPGYYTFPILSPEPKTVSAPAIVEIMCNDSSITPTSNYDHIVHSASDNWERVPEEYIPLIPRYAIYEGGRLNQPSRLKIKKKNLQPLAVGSDGWLAYMKAIYDEHCEVMKYEQDRINAGIKWDTTPDQGEYWEGLYDLVIKITDAHHNYELKLLELSTEVIPEVPPASGYLPKSEYKKCEKRRKEIEVRLAQKKREDTEILEELRSRFSNLELALIVSYHRDEIGLDFQPCAIMDDRPLKRRANDNGNLDTHYGYHINKKVCILSTLKDLENSSSSRTI</sequence>
<protein>
    <recommendedName>
        <fullName evidence="1">DUF8211 domain-containing protein</fullName>
    </recommendedName>
</protein>